<dbReference type="PROSITE" id="PS51273">
    <property type="entry name" value="GATASE_TYPE_1"/>
    <property type="match status" value="1"/>
</dbReference>
<keyword evidence="1" id="KW-0808">Transferase</keyword>
<evidence type="ECO:0000313" key="1">
    <source>
        <dbReference type="EMBL" id="OLN32983.1"/>
    </source>
</evidence>
<dbReference type="EMBL" id="MLBF01000005">
    <property type="protein sequence ID" value="OLN32983.1"/>
    <property type="molecule type" value="Genomic_DNA"/>
</dbReference>
<dbReference type="AlphaFoldDB" id="A0A1Q8R041"/>
<evidence type="ECO:0000313" key="2">
    <source>
        <dbReference type="Proteomes" id="UP000186102"/>
    </source>
</evidence>
<dbReference type="InterPro" id="IPR044668">
    <property type="entry name" value="PuuD-like"/>
</dbReference>
<accession>A0A1Q8R041</accession>
<sequence>MTKPLIGILGSLFIMEGGMFPGLERAYVNNDYVEAVEKAGGVPTIIPVVFDENVIENQIKNVDGIVLSGGYDINPQCYGEEPHQKLEFIFPQIDEHHLKVIELCKKFNKPLLGICRGMQIINVAYGGTLYQDLSYVDGCYIKHMQSSKRNVSGHNVEIMKDSYLYNILGSKIITNSFHHQCIKKIAPNFNVTAIAKDGIIEAIESKEDNFILGIQWHPEMMVPNSEEMLNIFKLLTNVASKEKIHN</sequence>
<comment type="caution">
    <text evidence="1">The sequence shown here is derived from an EMBL/GenBank/DDBJ whole genome shotgun (WGS) entry which is preliminary data.</text>
</comment>
<dbReference type="Pfam" id="PF07722">
    <property type="entry name" value="Peptidase_C26"/>
    <property type="match status" value="1"/>
</dbReference>
<gene>
    <name evidence="1" type="ORF">DSOL_1094</name>
</gene>
<reference evidence="1 2" key="1">
    <citation type="submission" date="2016-09" db="EMBL/GenBank/DDBJ databases">
        <title>Complete genome of Desulfosporosinus sp. OL.</title>
        <authorList>
            <person name="Mardanov A."/>
            <person name="Beletsky A."/>
            <person name="Panova A."/>
            <person name="Karnachuk O."/>
            <person name="Ravin N."/>
        </authorList>
    </citation>
    <scope>NUCLEOTIDE SEQUENCE [LARGE SCALE GENOMIC DNA]</scope>
    <source>
        <strain evidence="1 2">OL</strain>
    </source>
</reference>
<keyword evidence="2" id="KW-1185">Reference proteome</keyword>
<proteinExistence type="predicted"/>
<dbReference type="STRING" id="1888891.DSOL_1094"/>
<dbReference type="PANTHER" id="PTHR43235:SF1">
    <property type="entry name" value="GLUTAMINE AMIDOTRANSFERASE PB2B2.05-RELATED"/>
    <property type="match status" value="1"/>
</dbReference>
<dbReference type="GO" id="GO:0006598">
    <property type="term" value="P:polyamine catabolic process"/>
    <property type="evidence" value="ECO:0007669"/>
    <property type="project" value="TreeGrafter"/>
</dbReference>
<dbReference type="GO" id="GO:0016740">
    <property type="term" value="F:transferase activity"/>
    <property type="evidence" value="ECO:0007669"/>
    <property type="project" value="UniProtKB-KW"/>
</dbReference>
<name>A0A1Q8R041_9FIRM</name>
<dbReference type="FunFam" id="3.40.50.880:FF:000030">
    <property type="entry name" value="Gamma-glutamyl-gamma-aminobutyrate hydrolase PuuD"/>
    <property type="match status" value="1"/>
</dbReference>
<dbReference type="InterPro" id="IPR011697">
    <property type="entry name" value="Peptidase_C26"/>
</dbReference>
<protein>
    <submittedName>
        <fullName evidence="1">Para-aminobenzoate synthase, amidotransferase component</fullName>
    </submittedName>
</protein>
<dbReference type="RefSeq" id="WP_075363847.1">
    <property type="nucleotide sequence ID" value="NZ_MLBF01000005.1"/>
</dbReference>
<dbReference type="PANTHER" id="PTHR43235">
    <property type="entry name" value="GLUTAMINE AMIDOTRANSFERASE PB2B2.05-RELATED"/>
    <property type="match status" value="1"/>
</dbReference>
<organism evidence="1 2">
    <name type="scientific">Desulfosporosinus metallidurans</name>
    <dbReference type="NCBI Taxonomy" id="1888891"/>
    <lineage>
        <taxon>Bacteria</taxon>
        <taxon>Bacillati</taxon>
        <taxon>Bacillota</taxon>
        <taxon>Clostridia</taxon>
        <taxon>Eubacteriales</taxon>
        <taxon>Desulfitobacteriaceae</taxon>
        <taxon>Desulfosporosinus</taxon>
    </lineage>
</organism>
<dbReference type="Gene3D" id="3.40.50.880">
    <property type="match status" value="1"/>
</dbReference>
<dbReference type="Proteomes" id="UP000186102">
    <property type="component" value="Unassembled WGS sequence"/>
</dbReference>
<dbReference type="CDD" id="cd01745">
    <property type="entry name" value="GATase1_2"/>
    <property type="match status" value="1"/>
</dbReference>
<dbReference type="SUPFAM" id="SSF52317">
    <property type="entry name" value="Class I glutamine amidotransferase-like"/>
    <property type="match status" value="1"/>
</dbReference>
<dbReference type="GO" id="GO:0033969">
    <property type="term" value="F:gamma-glutamyl-gamma-aminobutyrate hydrolase activity"/>
    <property type="evidence" value="ECO:0007669"/>
    <property type="project" value="TreeGrafter"/>
</dbReference>
<dbReference type="OrthoDB" id="9813383at2"/>
<dbReference type="InterPro" id="IPR029062">
    <property type="entry name" value="Class_I_gatase-like"/>
</dbReference>
<dbReference type="GO" id="GO:0005829">
    <property type="term" value="C:cytosol"/>
    <property type="evidence" value="ECO:0007669"/>
    <property type="project" value="TreeGrafter"/>
</dbReference>